<evidence type="ECO:0000256" key="1">
    <source>
        <dbReference type="ARBA" id="ARBA00022516"/>
    </source>
</evidence>
<dbReference type="NCBIfam" id="NF002060">
    <property type="entry name" value="PRK00892.1"/>
    <property type="match status" value="1"/>
</dbReference>
<dbReference type="InterPro" id="IPR001451">
    <property type="entry name" value="Hexapep"/>
</dbReference>
<dbReference type="Gene3D" id="3.40.1390.10">
    <property type="entry name" value="MurE/MurF, N-terminal domain"/>
    <property type="match status" value="1"/>
</dbReference>
<dbReference type="PANTHER" id="PTHR43378:SF2">
    <property type="entry name" value="UDP-3-O-ACYLGLUCOSAMINE N-ACYLTRANSFERASE 1, MITOCHONDRIAL-RELATED"/>
    <property type="match status" value="1"/>
</dbReference>
<keyword evidence="5" id="KW-0443">Lipid metabolism</keyword>
<protein>
    <submittedName>
        <fullName evidence="8">UDP-3-O-(3-hydroxymyristoyl) glucosamine N-acyltransferase, non-repeat region</fullName>
    </submittedName>
</protein>
<dbReference type="Pfam" id="PF00132">
    <property type="entry name" value="Hexapep"/>
    <property type="match status" value="1"/>
</dbReference>
<organism evidence="8 9">
    <name type="scientific">Gillisia limnaea (strain DSM 15749 / LMG 21470 / R-8282)</name>
    <dbReference type="NCBI Taxonomy" id="865937"/>
    <lineage>
        <taxon>Bacteria</taxon>
        <taxon>Pseudomonadati</taxon>
        <taxon>Bacteroidota</taxon>
        <taxon>Flavobacteriia</taxon>
        <taxon>Flavobacteriales</taxon>
        <taxon>Flavobacteriaceae</taxon>
        <taxon>Gillisia</taxon>
    </lineage>
</organism>
<dbReference type="SUPFAM" id="SSF51161">
    <property type="entry name" value="Trimeric LpxA-like enzymes"/>
    <property type="match status" value="1"/>
</dbReference>
<name>H2BQV8_GILLR</name>
<keyword evidence="1" id="KW-0444">Lipid biosynthesis</keyword>
<evidence type="ECO:0000256" key="4">
    <source>
        <dbReference type="ARBA" id="ARBA00022737"/>
    </source>
</evidence>
<evidence type="ECO:0000256" key="5">
    <source>
        <dbReference type="ARBA" id="ARBA00023098"/>
    </source>
</evidence>
<dbReference type="STRING" id="865937.Gilli_0119"/>
<feature type="domain" description="UDP-3-O-[3-hydroxymyristoyl] glucosamine N-acyltransferase non-repeat region" evidence="7">
    <location>
        <begin position="26"/>
        <end position="90"/>
    </location>
</feature>
<dbReference type="eggNOG" id="COG1044">
    <property type="taxonomic scope" value="Bacteria"/>
</dbReference>
<evidence type="ECO:0000256" key="6">
    <source>
        <dbReference type="ARBA" id="ARBA00023315"/>
    </source>
</evidence>
<dbReference type="CDD" id="cd03352">
    <property type="entry name" value="LbH_LpxD"/>
    <property type="match status" value="1"/>
</dbReference>
<reference evidence="9" key="1">
    <citation type="journal article" date="2012" name="Stand. Genomic Sci.">
        <title>Genome sequence of the Antarctic rhodopsins-containing flavobacterium Gillisia limnaea type strain (R-8282(T)).</title>
        <authorList>
            <person name="Riedel T."/>
            <person name="Held B."/>
            <person name="Nolan M."/>
            <person name="Lucas S."/>
            <person name="Lapidus A."/>
            <person name="Tice H."/>
            <person name="Del Rio T.G."/>
            <person name="Cheng J.F."/>
            <person name="Han C."/>
            <person name="Tapia R."/>
            <person name="Goodwin L.A."/>
            <person name="Pitluck S."/>
            <person name="Liolios K."/>
            <person name="Mavromatis K."/>
            <person name="Pagani I."/>
            <person name="Ivanova N."/>
            <person name="Mikhailova N."/>
            <person name="Pati A."/>
            <person name="Chen A."/>
            <person name="Palaniappan K."/>
            <person name="Land M."/>
            <person name="Rohde M."/>
            <person name="Tindall B.J."/>
            <person name="Detter J.C."/>
            <person name="Goker M."/>
            <person name="Bristow J."/>
            <person name="Eisen J.A."/>
            <person name="Markowitz V."/>
            <person name="Hugenholtz P."/>
            <person name="Kyrpides N.C."/>
            <person name="Klenk H.P."/>
            <person name="Woyke T."/>
        </authorList>
    </citation>
    <scope>NUCLEOTIDE SEQUENCE [LARGE SCALE GENOMIC DNA]</scope>
    <source>
        <strain evidence="9">DSM 15749 / LMG 21470 / R-8282</strain>
    </source>
</reference>
<dbReference type="RefSeq" id="WP_006987169.1">
    <property type="nucleotide sequence ID" value="NZ_JH594605.1"/>
</dbReference>
<dbReference type="InterPro" id="IPR011004">
    <property type="entry name" value="Trimer_LpxA-like_sf"/>
</dbReference>
<dbReference type="EMBL" id="JH594605">
    <property type="protein sequence ID" value="EHQ04277.1"/>
    <property type="molecule type" value="Genomic_DNA"/>
</dbReference>
<dbReference type="Pfam" id="PF04613">
    <property type="entry name" value="LpxD"/>
    <property type="match status" value="1"/>
</dbReference>
<evidence type="ECO:0000259" key="7">
    <source>
        <dbReference type="Pfam" id="PF04613"/>
    </source>
</evidence>
<dbReference type="Proteomes" id="UP000003844">
    <property type="component" value="Unassembled WGS sequence"/>
</dbReference>
<keyword evidence="9" id="KW-1185">Reference proteome</keyword>
<evidence type="ECO:0000256" key="3">
    <source>
        <dbReference type="ARBA" id="ARBA00022679"/>
    </source>
</evidence>
<dbReference type="AlphaFoldDB" id="H2BQV8"/>
<evidence type="ECO:0000313" key="9">
    <source>
        <dbReference type="Proteomes" id="UP000003844"/>
    </source>
</evidence>
<dbReference type="Gene3D" id="2.160.10.10">
    <property type="entry name" value="Hexapeptide repeat proteins"/>
    <property type="match status" value="1"/>
</dbReference>
<keyword evidence="2" id="KW-0441">Lipid A biosynthesis</keyword>
<dbReference type="InterPro" id="IPR007691">
    <property type="entry name" value="LpxD"/>
</dbReference>
<dbReference type="OrthoDB" id="9784739at2"/>
<dbReference type="GO" id="GO:0009245">
    <property type="term" value="P:lipid A biosynthetic process"/>
    <property type="evidence" value="ECO:0007669"/>
    <property type="project" value="UniProtKB-KW"/>
</dbReference>
<dbReference type="HOGENOM" id="CLU_049865_0_2_10"/>
<dbReference type="InterPro" id="IPR020573">
    <property type="entry name" value="UDP_GlcNAc_AcTrfase_non-rep"/>
</dbReference>
<dbReference type="GO" id="GO:0016020">
    <property type="term" value="C:membrane"/>
    <property type="evidence" value="ECO:0007669"/>
    <property type="project" value="GOC"/>
</dbReference>
<evidence type="ECO:0000256" key="2">
    <source>
        <dbReference type="ARBA" id="ARBA00022556"/>
    </source>
</evidence>
<sequence length="309" mass="33700">MKFPQIHTLQQIATIISSEYVGDPEFPIEGMNEIHVVTHGDIVFVDHPKYYDKALKSAASVILINKKVPCPEGKALLISEDPFSDFNKLTDYFRPFQTVSAPISETSKIGKNTVVQPNSFIGNNVQIGDNCLIHSNVSIYDNTVIGNNVIIHAGTVLGADAFYYKTRPEGFDKLKSGGRVVIDHDVEIGALCTIDKGVSGDTFIGAGTKLDNQVQIGHDTIVGKKCLIASQTGIAGCVIIEDEVTIWGQVGIRSDIRIRKGTIILAQTGVSKDTTENTRYWGTPHGEARTKLKEYAAVKKLPGIIDKMK</sequence>
<gene>
    <name evidence="8" type="ORF">Gilli_0119</name>
</gene>
<keyword evidence="6 8" id="KW-0012">Acyltransferase</keyword>
<evidence type="ECO:0000313" key="8">
    <source>
        <dbReference type="EMBL" id="EHQ04277.1"/>
    </source>
</evidence>
<accession>H2BQV8</accession>
<dbReference type="GO" id="GO:0016410">
    <property type="term" value="F:N-acyltransferase activity"/>
    <property type="evidence" value="ECO:0007669"/>
    <property type="project" value="InterPro"/>
</dbReference>
<keyword evidence="4" id="KW-0677">Repeat</keyword>
<proteinExistence type="predicted"/>
<dbReference type="PANTHER" id="PTHR43378">
    <property type="entry name" value="UDP-3-O-ACYLGLUCOSAMINE N-ACYLTRANSFERASE"/>
    <property type="match status" value="1"/>
</dbReference>
<keyword evidence="3 8" id="KW-0808">Transferase</keyword>